<comment type="subcellular location">
    <subcellularLocation>
        <location evidence="8">Cytoplasm</location>
    </subcellularLocation>
</comment>
<comment type="caution">
    <text evidence="10">The sequence shown here is derived from an EMBL/GenBank/DDBJ whole genome shotgun (WGS) entry which is preliminary data.</text>
</comment>
<dbReference type="InterPro" id="IPR012347">
    <property type="entry name" value="Ferritin-like"/>
</dbReference>
<keyword evidence="8" id="KW-0963">Cytoplasm</keyword>
<dbReference type="InterPro" id="IPR041719">
    <property type="entry name" value="Ferritin_prok"/>
</dbReference>
<gene>
    <name evidence="10" type="ORF">JOC49_001399</name>
</gene>
<comment type="catalytic activity">
    <reaction evidence="7 8">
        <text>4 Fe(2+) + O2 + 6 H2O = 4 iron(III) oxide-hydroxide + 12 H(+)</text>
        <dbReference type="Rhea" id="RHEA:11972"/>
        <dbReference type="ChEBI" id="CHEBI:15377"/>
        <dbReference type="ChEBI" id="CHEBI:15378"/>
        <dbReference type="ChEBI" id="CHEBI:15379"/>
        <dbReference type="ChEBI" id="CHEBI:29033"/>
        <dbReference type="ChEBI" id="CHEBI:78619"/>
        <dbReference type="EC" id="1.16.3.2"/>
    </reaction>
</comment>
<evidence type="ECO:0000256" key="3">
    <source>
        <dbReference type="ARBA" id="ARBA00022434"/>
    </source>
</evidence>
<reference evidence="10 11" key="1">
    <citation type="submission" date="2021-01" db="EMBL/GenBank/DDBJ databases">
        <title>Genomic Encyclopedia of Type Strains, Phase IV (KMG-IV): sequencing the most valuable type-strain genomes for metagenomic binning, comparative biology and taxonomic classification.</title>
        <authorList>
            <person name="Goeker M."/>
        </authorList>
    </citation>
    <scope>NUCLEOTIDE SEQUENCE [LARGE SCALE GENOMIC DNA]</scope>
    <source>
        <strain evidence="10 11">DSM 24436</strain>
    </source>
</reference>
<dbReference type="EC" id="1.16.3.2" evidence="8"/>
<dbReference type="CDD" id="cd01055">
    <property type="entry name" value="Nonheme_Ferritin"/>
    <property type="match status" value="1"/>
</dbReference>
<evidence type="ECO:0000256" key="4">
    <source>
        <dbReference type="ARBA" id="ARBA00022723"/>
    </source>
</evidence>
<dbReference type="GO" id="GO:0016491">
    <property type="term" value="F:oxidoreductase activity"/>
    <property type="evidence" value="ECO:0007669"/>
    <property type="project" value="UniProtKB-KW"/>
</dbReference>
<evidence type="ECO:0000256" key="2">
    <source>
        <dbReference type="ARBA" id="ARBA00006950"/>
    </source>
</evidence>
<name>A0ABS2MR40_9FIRM</name>
<evidence type="ECO:0000256" key="1">
    <source>
        <dbReference type="ARBA" id="ARBA00002485"/>
    </source>
</evidence>
<dbReference type="RefSeq" id="WP_204663769.1">
    <property type="nucleotide sequence ID" value="NZ_JAFBDT010000009.1"/>
</dbReference>
<accession>A0ABS2MR40</accession>
<dbReference type="InterPro" id="IPR009078">
    <property type="entry name" value="Ferritin-like_SF"/>
</dbReference>
<keyword evidence="6 8" id="KW-0408">Iron</keyword>
<evidence type="ECO:0000256" key="5">
    <source>
        <dbReference type="ARBA" id="ARBA00023002"/>
    </source>
</evidence>
<dbReference type="EMBL" id="JAFBDT010000009">
    <property type="protein sequence ID" value="MBM7561858.1"/>
    <property type="molecule type" value="Genomic_DNA"/>
</dbReference>
<sequence length="169" mass="19704">MINKRLEDAINQQINAELYSAYLYLAMASYFEETNLSGFANWMRVQFEEEQFHAMKFLDYLIERGGRVKLEAIDKPRFEWKDAIEVFEETLEHEKHVTSLINDIAEIAEVEKDRPTQNMLIWFIDEQVEEEATAEKILNELKLIGGGGHGMLMMDRELSARVFTPPVKA</sequence>
<keyword evidence="3 8" id="KW-0409">Iron storage</keyword>
<feature type="domain" description="Ferritin-like diiron" evidence="9">
    <location>
        <begin position="1"/>
        <end position="145"/>
    </location>
</feature>
<comment type="function">
    <text evidence="1 8">Iron-storage protein.</text>
</comment>
<evidence type="ECO:0000256" key="6">
    <source>
        <dbReference type="ARBA" id="ARBA00023004"/>
    </source>
</evidence>
<dbReference type="PROSITE" id="PS50905">
    <property type="entry name" value="FERRITIN_LIKE"/>
    <property type="match status" value="1"/>
</dbReference>
<dbReference type="Gene3D" id="1.20.1260.10">
    <property type="match status" value="1"/>
</dbReference>
<comment type="similarity">
    <text evidence="2 8">Belongs to the ferritin family. Prokaryotic subfamily.</text>
</comment>
<evidence type="ECO:0000256" key="7">
    <source>
        <dbReference type="ARBA" id="ARBA00048035"/>
    </source>
</evidence>
<dbReference type="InterPro" id="IPR009040">
    <property type="entry name" value="Ferritin-like_diiron"/>
</dbReference>
<dbReference type="Pfam" id="PF00210">
    <property type="entry name" value="Ferritin"/>
    <property type="match status" value="1"/>
</dbReference>
<evidence type="ECO:0000256" key="8">
    <source>
        <dbReference type="RuleBase" id="RU361145"/>
    </source>
</evidence>
<evidence type="ECO:0000313" key="10">
    <source>
        <dbReference type="EMBL" id="MBM7561858.1"/>
    </source>
</evidence>
<dbReference type="PANTHER" id="PTHR11431:SF127">
    <property type="entry name" value="BACTERIAL NON-HEME FERRITIN"/>
    <property type="match status" value="1"/>
</dbReference>
<keyword evidence="5 10" id="KW-0560">Oxidoreductase</keyword>
<dbReference type="InterPro" id="IPR001519">
    <property type="entry name" value="Ferritin"/>
</dbReference>
<protein>
    <recommendedName>
        <fullName evidence="8">Ferritin</fullName>
        <ecNumber evidence="8">1.16.3.2</ecNumber>
    </recommendedName>
</protein>
<keyword evidence="4 8" id="KW-0479">Metal-binding</keyword>
<evidence type="ECO:0000313" key="11">
    <source>
        <dbReference type="Proteomes" id="UP000767854"/>
    </source>
</evidence>
<evidence type="ECO:0000259" key="9">
    <source>
        <dbReference type="PROSITE" id="PS50905"/>
    </source>
</evidence>
<proteinExistence type="inferred from homology"/>
<organism evidence="10 11">
    <name type="scientific">Fusibacter tunisiensis</name>
    <dbReference type="NCBI Taxonomy" id="1008308"/>
    <lineage>
        <taxon>Bacteria</taxon>
        <taxon>Bacillati</taxon>
        <taxon>Bacillota</taxon>
        <taxon>Clostridia</taxon>
        <taxon>Eubacteriales</taxon>
        <taxon>Eubacteriales Family XII. Incertae Sedis</taxon>
        <taxon>Fusibacter</taxon>
    </lineage>
</organism>
<dbReference type="InterPro" id="IPR008331">
    <property type="entry name" value="Ferritin_DPS_dom"/>
</dbReference>
<dbReference type="PANTHER" id="PTHR11431">
    <property type="entry name" value="FERRITIN"/>
    <property type="match status" value="1"/>
</dbReference>
<dbReference type="Proteomes" id="UP000767854">
    <property type="component" value="Unassembled WGS sequence"/>
</dbReference>
<dbReference type="SUPFAM" id="SSF47240">
    <property type="entry name" value="Ferritin-like"/>
    <property type="match status" value="1"/>
</dbReference>
<keyword evidence="11" id="KW-1185">Reference proteome</keyword>